<dbReference type="Proteomes" id="UP000813462">
    <property type="component" value="Unassembled WGS sequence"/>
</dbReference>
<proteinExistence type="predicted"/>
<protein>
    <recommendedName>
        <fullName evidence="2">Zinc knuckle CX2CX4HX4C domain-containing protein</fullName>
    </recommendedName>
</protein>
<feature type="region of interest" description="Disordered" evidence="1">
    <location>
        <begin position="79"/>
        <end position="123"/>
    </location>
</feature>
<feature type="domain" description="Zinc knuckle CX2CX4HX4C" evidence="2">
    <location>
        <begin position="4"/>
        <end position="39"/>
    </location>
</feature>
<evidence type="ECO:0000256" key="1">
    <source>
        <dbReference type="SAM" id="MobiDB-lite"/>
    </source>
</evidence>
<organism evidence="3 4">
    <name type="scientific">Ziziphus jujuba var. spinosa</name>
    <dbReference type="NCBI Taxonomy" id="714518"/>
    <lineage>
        <taxon>Eukaryota</taxon>
        <taxon>Viridiplantae</taxon>
        <taxon>Streptophyta</taxon>
        <taxon>Embryophyta</taxon>
        <taxon>Tracheophyta</taxon>
        <taxon>Spermatophyta</taxon>
        <taxon>Magnoliopsida</taxon>
        <taxon>eudicotyledons</taxon>
        <taxon>Gunneridae</taxon>
        <taxon>Pentapetalae</taxon>
        <taxon>rosids</taxon>
        <taxon>fabids</taxon>
        <taxon>Rosales</taxon>
        <taxon>Rhamnaceae</taxon>
        <taxon>Paliureae</taxon>
        <taxon>Ziziphus</taxon>
    </lineage>
</organism>
<evidence type="ECO:0000313" key="3">
    <source>
        <dbReference type="EMBL" id="KAH7511792.1"/>
    </source>
</evidence>
<reference evidence="3" key="1">
    <citation type="journal article" date="2021" name="Front. Plant Sci.">
        <title>Chromosome-Scale Genome Assembly for Chinese Sour Jujube and Insights Into Its Genome Evolution and Domestication Signature.</title>
        <authorList>
            <person name="Shen L.-Y."/>
            <person name="Luo H."/>
            <person name="Wang X.-L."/>
            <person name="Wang X.-M."/>
            <person name="Qiu X.-J."/>
            <person name="Liu H."/>
            <person name="Zhou S.-S."/>
            <person name="Jia K.-H."/>
            <person name="Nie S."/>
            <person name="Bao Y.-T."/>
            <person name="Zhang R.-G."/>
            <person name="Yun Q.-Z."/>
            <person name="Chai Y.-H."/>
            <person name="Lu J.-Y."/>
            <person name="Li Y."/>
            <person name="Zhao S.-W."/>
            <person name="Mao J.-F."/>
            <person name="Jia S.-G."/>
            <person name="Mao Y.-M."/>
        </authorList>
    </citation>
    <scope>NUCLEOTIDE SEQUENCE</scope>
    <source>
        <strain evidence="3">AT0</strain>
        <tissue evidence="3">Leaf</tissue>
    </source>
</reference>
<evidence type="ECO:0000313" key="4">
    <source>
        <dbReference type="Proteomes" id="UP000813462"/>
    </source>
</evidence>
<dbReference type="InterPro" id="IPR025836">
    <property type="entry name" value="Zn_knuckle_CX2CX4HX4C"/>
</dbReference>
<evidence type="ECO:0000259" key="2">
    <source>
        <dbReference type="Pfam" id="PF14392"/>
    </source>
</evidence>
<name>A0A978UAJ9_ZIZJJ</name>
<accession>A0A978UAJ9</accession>
<dbReference type="Pfam" id="PF14392">
    <property type="entry name" value="zf-CCHC_4"/>
    <property type="match status" value="1"/>
</dbReference>
<dbReference type="AlphaFoldDB" id="A0A978UAJ9"/>
<gene>
    <name evidence="3" type="ORF">FEM48_Zijuj12G0020200</name>
</gene>
<sequence length="154" mass="16877">MGFIQKFENKGVWIHFCYEWLAEFYYNCGVIGHGKAMCNLSISHNQLTNGDKYGPWLDGVSLGANGAIAVEEGVTVMKMETESTQPVPDAHVDKGTWQGNKKQLHQSGGSQNSNSNSSSPALEANCDGRSIWAEVLKGPNSKYSLNRNKLTGHK</sequence>
<feature type="compositionally biased region" description="Low complexity" evidence="1">
    <location>
        <begin position="106"/>
        <end position="119"/>
    </location>
</feature>
<comment type="caution">
    <text evidence="3">The sequence shown here is derived from an EMBL/GenBank/DDBJ whole genome shotgun (WGS) entry which is preliminary data.</text>
</comment>
<dbReference type="EMBL" id="JAEACU010000012">
    <property type="protein sequence ID" value="KAH7511792.1"/>
    <property type="molecule type" value="Genomic_DNA"/>
</dbReference>